<feature type="non-terminal residue" evidence="1">
    <location>
        <position position="1"/>
    </location>
</feature>
<dbReference type="EMBL" id="HACG01008810">
    <property type="protein sequence ID" value="CEK55675.1"/>
    <property type="molecule type" value="Transcribed_RNA"/>
</dbReference>
<sequence>QKSQTIHYSQTQPNDITTGFKPIECLTVGRESPPILTYSPGMAIRSYALEELVDRKVRITPDKMEAEAKSLRFDEESSAVDLDKGSSVDDITSLSMHSINQQTKLQNESYYTESLTSLMYGAASSSSNL</sequence>
<accession>A0A0B6YJH3</accession>
<reference evidence="1" key="1">
    <citation type="submission" date="2014-12" db="EMBL/GenBank/DDBJ databases">
        <title>Insight into the proteome of Arion vulgaris.</title>
        <authorList>
            <person name="Aradska J."/>
            <person name="Bulat T."/>
            <person name="Smidak R."/>
            <person name="Sarate P."/>
            <person name="Gangsoo J."/>
            <person name="Sialana F."/>
            <person name="Bilban M."/>
            <person name="Lubec G."/>
        </authorList>
    </citation>
    <scope>NUCLEOTIDE SEQUENCE</scope>
    <source>
        <tissue evidence="1">Skin</tissue>
    </source>
</reference>
<proteinExistence type="predicted"/>
<dbReference type="AlphaFoldDB" id="A0A0B6YJH3"/>
<name>A0A0B6YJH3_9EUPU</name>
<feature type="non-terminal residue" evidence="1">
    <location>
        <position position="129"/>
    </location>
</feature>
<organism evidence="1">
    <name type="scientific">Arion vulgaris</name>
    <dbReference type="NCBI Taxonomy" id="1028688"/>
    <lineage>
        <taxon>Eukaryota</taxon>
        <taxon>Metazoa</taxon>
        <taxon>Spiralia</taxon>
        <taxon>Lophotrochozoa</taxon>
        <taxon>Mollusca</taxon>
        <taxon>Gastropoda</taxon>
        <taxon>Heterobranchia</taxon>
        <taxon>Euthyneura</taxon>
        <taxon>Panpulmonata</taxon>
        <taxon>Eupulmonata</taxon>
        <taxon>Stylommatophora</taxon>
        <taxon>Helicina</taxon>
        <taxon>Arionoidea</taxon>
        <taxon>Arionidae</taxon>
        <taxon>Arion</taxon>
    </lineage>
</organism>
<evidence type="ECO:0000313" key="1">
    <source>
        <dbReference type="EMBL" id="CEK55675.1"/>
    </source>
</evidence>
<protein>
    <submittedName>
        <fullName evidence="1">Uncharacterized protein</fullName>
    </submittedName>
</protein>
<gene>
    <name evidence="1" type="primary">ORF25766</name>
</gene>